<keyword evidence="4" id="KW-0560">Oxidoreductase</keyword>
<dbReference type="OrthoDB" id="1145at2"/>
<name>A0A543IHT3_9ACTN</name>
<feature type="domain" description="FAD/NAD(P)-binding" evidence="6">
    <location>
        <begin position="3"/>
        <end position="255"/>
    </location>
</feature>
<dbReference type="RefSeq" id="WP_141970730.1">
    <property type="nucleotide sequence ID" value="NZ_VFPO01000001.1"/>
</dbReference>
<dbReference type="GO" id="GO:0051213">
    <property type="term" value="F:dioxygenase activity"/>
    <property type="evidence" value="ECO:0007669"/>
    <property type="project" value="UniProtKB-KW"/>
</dbReference>
<accession>A0A543IHT3</accession>
<keyword evidence="8" id="KW-0223">Dioxygenase</keyword>
<feature type="domain" description="Reductase C-terminal" evidence="7">
    <location>
        <begin position="339"/>
        <end position="422"/>
    </location>
</feature>
<evidence type="ECO:0000259" key="7">
    <source>
        <dbReference type="Pfam" id="PF14759"/>
    </source>
</evidence>
<proteinExistence type="predicted"/>
<dbReference type="PANTHER" id="PTHR43557">
    <property type="entry name" value="APOPTOSIS-INDUCING FACTOR 1"/>
    <property type="match status" value="1"/>
</dbReference>
<evidence type="ECO:0000259" key="6">
    <source>
        <dbReference type="Pfam" id="PF07992"/>
    </source>
</evidence>
<dbReference type="Gene3D" id="3.30.390.30">
    <property type="match status" value="1"/>
</dbReference>
<dbReference type="Gene3D" id="3.50.50.60">
    <property type="entry name" value="FAD/NAD(P)-binding domain"/>
    <property type="match status" value="3"/>
</dbReference>
<dbReference type="InterPro" id="IPR016156">
    <property type="entry name" value="FAD/NAD-linked_Rdtase_dimer_sf"/>
</dbReference>
<keyword evidence="9" id="KW-1185">Reference proteome</keyword>
<dbReference type="PRINTS" id="PR00469">
    <property type="entry name" value="PNDRDTASEII"/>
</dbReference>
<dbReference type="Pfam" id="PF14759">
    <property type="entry name" value="Reductase_C"/>
    <property type="match status" value="1"/>
</dbReference>
<evidence type="ECO:0000313" key="8">
    <source>
        <dbReference type="EMBL" id="TQM70110.1"/>
    </source>
</evidence>
<dbReference type="GO" id="GO:0005737">
    <property type="term" value="C:cytoplasm"/>
    <property type="evidence" value="ECO:0007669"/>
    <property type="project" value="TreeGrafter"/>
</dbReference>
<dbReference type="PRINTS" id="PR00368">
    <property type="entry name" value="FADPNR"/>
</dbReference>
<comment type="cofactor">
    <cofactor evidence="1">
        <name>FAD</name>
        <dbReference type="ChEBI" id="CHEBI:57692"/>
    </cofactor>
</comment>
<dbReference type="GO" id="GO:0016651">
    <property type="term" value="F:oxidoreductase activity, acting on NAD(P)H"/>
    <property type="evidence" value="ECO:0007669"/>
    <property type="project" value="TreeGrafter"/>
</dbReference>
<feature type="compositionally biased region" description="Basic and acidic residues" evidence="5">
    <location>
        <begin position="260"/>
        <end position="284"/>
    </location>
</feature>
<dbReference type="Proteomes" id="UP000316706">
    <property type="component" value="Unassembled WGS sequence"/>
</dbReference>
<keyword evidence="2" id="KW-0285">Flavoprotein</keyword>
<dbReference type="SUPFAM" id="SSF55424">
    <property type="entry name" value="FAD/NAD-linked reductases, dimerisation (C-terminal) domain"/>
    <property type="match status" value="1"/>
</dbReference>
<evidence type="ECO:0000256" key="5">
    <source>
        <dbReference type="SAM" id="MobiDB-lite"/>
    </source>
</evidence>
<dbReference type="Pfam" id="PF07992">
    <property type="entry name" value="Pyr_redox_2"/>
    <property type="match status" value="1"/>
</dbReference>
<dbReference type="InterPro" id="IPR028202">
    <property type="entry name" value="Reductase_C"/>
</dbReference>
<dbReference type="InterPro" id="IPR050446">
    <property type="entry name" value="FAD-oxidoreductase/Apoptosis"/>
</dbReference>
<dbReference type="EMBL" id="VFPO01000001">
    <property type="protein sequence ID" value="TQM70110.1"/>
    <property type="molecule type" value="Genomic_DNA"/>
</dbReference>
<organism evidence="8 9">
    <name type="scientific">Actinomadura hallensis</name>
    <dbReference type="NCBI Taxonomy" id="337895"/>
    <lineage>
        <taxon>Bacteria</taxon>
        <taxon>Bacillati</taxon>
        <taxon>Actinomycetota</taxon>
        <taxon>Actinomycetes</taxon>
        <taxon>Streptosporangiales</taxon>
        <taxon>Thermomonosporaceae</taxon>
        <taxon>Actinomadura</taxon>
    </lineage>
</organism>
<keyword evidence="3" id="KW-0274">FAD</keyword>
<gene>
    <name evidence="8" type="ORF">FHX41_3829</name>
</gene>
<evidence type="ECO:0000256" key="1">
    <source>
        <dbReference type="ARBA" id="ARBA00001974"/>
    </source>
</evidence>
<evidence type="ECO:0000313" key="9">
    <source>
        <dbReference type="Proteomes" id="UP000316706"/>
    </source>
</evidence>
<dbReference type="SUPFAM" id="SSF51905">
    <property type="entry name" value="FAD/NAD(P)-binding domain"/>
    <property type="match status" value="2"/>
</dbReference>
<dbReference type="InterPro" id="IPR036188">
    <property type="entry name" value="FAD/NAD-bd_sf"/>
</dbReference>
<reference evidence="8 9" key="1">
    <citation type="submission" date="2019-06" db="EMBL/GenBank/DDBJ databases">
        <title>Sequencing the genomes of 1000 actinobacteria strains.</title>
        <authorList>
            <person name="Klenk H.-P."/>
        </authorList>
    </citation>
    <scope>NUCLEOTIDE SEQUENCE [LARGE SCALE GENOMIC DNA]</scope>
    <source>
        <strain evidence="8 9">DSM 45043</strain>
    </source>
</reference>
<dbReference type="InterPro" id="IPR023753">
    <property type="entry name" value="FAD/NAD-binding_dom"/>
</dbReference>
<comment type="caution">
    <text evidence="8">The sequence shown here is derived from an EMBL/GenBank/DDBJ whole genome shotgun (WGS) entry which is preliminary data.</text>
</comment>
<dbReference type="AlphaFoldDB" id="A0A543IHT3"/>
<sequence length="425" mass="44830">MERVIVVGGGLAGVRAVEALRSKGYAGALTLVSAERHRPYDRPPLSKAVLAGDSDDTTVDADWDALRCELLLGVRATGLRLNEPGRGGVVASTAGDLPFDGLVIATGAAPVTLPGDGPQRVLRTIDDARALRPRLTEGARIVVVGAGWIGAEVATTAAAKGCAVTVVEAADAPLAGALGTEAGALTVPWYAEAGVALRTGVKVARVRDGGLELAGGERIDADEVVVGVGVRPELSWLEGSGLLLERGVVTDGSFRAHQNDAHQNDAHQNDAHQSDARRNDERPGTPRPDVVAVGDCAAWWSRRYGRRLLVEHWDTALNAPEVAAGTLLGEDAVYDAVPYFWSEQFGRMVQYAGLHTGSERVVRRGDPSGRKWALAWLTGDRLDAVLTVDRPRDLVQARRVIAAGTPVDPDALADPDVPVRQAVRG</sequence>
<evidence type="ECO:0000256" key="2">
    <source>
        <dbReference type="ARBA" id="ARBA00022630"/>
    </source>
</evidence>
<feature type="region of interest" description="Disordered" evidence="5">
    <location>
        <begin position="260"/>
        <end position="288"/>
    </location>
</feature>
<dbReference type="PANTHER" id="PTHR43557:SF2">
    <property type="entry name" value="RIESKE DOMAIN-CONTAINING PROTEIN-RELATED"/>
    <property type="match status" value="1"/>
</dbReference>
<evidence type="ECO:0000256" key="4">
    <source>
        <dbReference type="ARBA" id="ARBA00023002"/>
    </source>
</evidence>
<protein>
    <submittedName>
        <fullName evidence="8">3-phenylpropionate/trans-cinnamate dioxygenase ferredoxin reductase subunit</fullName>
    </submittedName>
</protein>
<evidence type="ECO:0000256" key="3">
    <source>
        <dbReference type="ARBA" id="ARBA00022827"/>
    </source>
</evidence>